<evidence type="ECO:0000313" key="1">
    <source>
        <dbReference type="EMBL" id="ELK38213.1"/>
    </source>
</evidence>
<dbReference type="EMBL" id="KB099217">
    <property type="protein sequence ID" value="ELK38213.1"/>
    <property type="molecule type" value="Genomic_DNA"/>
</dbReference>
<accession>L5MKD8</accession>
<evidence type="ECO:0000313" key="2">
    <source>
        <dbReference type="Proteomes" id="UP000010556"/>
    </source>
</evidence>
<organism evidence="1 2">
    <name type="scientific">Myotis davidii</name>
    <name type="common">David's myotis</name>
    <dbReference type="NCBI Taxonomy" id="225400"/>
    <lineage>
        <taxon>Eukaryota</taxon>
        <taxon>Metazoa</taxon>
        <taxon>Chordata</taxon>
        <taxon>Craniata</taxon>
        <taxon>Vertebrata</taxon>
        <taxon>Euteleostomi</taxon>
        <taxon>Mammalia</taxon>
        <taxon>Eutheria</taxon>
        <taxon>Laurasiatheria</taxon>
        <taxon>Chiroptera</taxon>
        <taxon>Yangochiroptera</taxon>
        <taxon>Vespertilionidae</taxon>
        <taxon>Myotis</taxon>
    </lineage>
</organism>
<proteinExistence type="predicted"/>
<dbReference type="AlphaFoldDB" id="L5MKD8"/>
<sequence length="110" mass="12190">MLKSTAIFMSKTVHPKAFEEAVEPSRCISDTEAEFSSKIRQRHTDIACTLCYEVGEVAAVPEAEFQNAHSAVGILPEVLVHWCLVCPLEIEPTKTTKEASPQFCPAFTTY</sequence>
<gene>
    <name evidence="1" type="ORF">MDA_GLEAN10002928</name>
</gene>
<protein>
    <submittedName>
        <fullName evidence="1">Uncharacterized protein</fullName>
    </submittedName>
</protein>
<reference evidence="2" key="1">
    <citation type="journal article" date="2013" name="Science">
        <title>Comparative analysis of bat genomes provides insight into the evolution of flight and immunity.</title>
        <authorList>
            <person name="Zhang G."/>
            <person name="Cowled C."/>
            <person name="Shi Z."/>
            <person name="Huang Z."/>
            <person name="Bishop-Lilly K.A."/>
            <person name="Fang X."/>
            <person name="Wynne J.W."/>
            <person name="Xiong Z."/>
            <person name="Baker M.L."/>
            <person name="Zhao W."/>
            <person name="Tachedjian M."/>
            <person name="Zhu Y."/>
            <person name="Zhou P."/>
            <person name="Jiang X."/>
            <person name="Ng J."/>
            <person name="Yang L."/>
            <person name="Wu L."/>
            <person name="Xiao J."/>
            <person name="Feng Y."/>
            <person name="Chen Y."/>
            <person name="Sun X."/>
            <person name="Zhang Y."/>
            <person name="Marsh G.A."/>
            <person name="Crameri G."/>
            <person name="Broder C.C."/>
            <person name="Frey K.G."/>
            <person name="Wang L.F."/>
            <person name="Wang J."/>
        </authorList>
    </citation>
    <scope>NUCLEOTIDE SEQUENCE [LARGE SCALE GENOMIC DNA]</scope>
</reference>
<keyword evidence="2" id="KW-1185">Reference proteome</keyword>
<dbReference type="Proteomes" id="UP000010556">
    <property type="component" value="Unassembled WGS sequence"/>
</dbReference>
<name>L5MKD8_MYODS</name>